<name>A0A6N2MF14_SALVM</name>
<dbReference type="InterPro" id="IPR032456">
    <property type="entry name" value="Peptidase_M48_N"/>
</dbReference>
<evidence type="ECO:0000313" key="3">
    <source>
        <dbReference type="EMBL" id="VFU52817.1"/>
    </source>
</evidence>
<dbReference type="Pfam" id="PF16491">
    <property type="entry name" value="Peptidase_M48_N"/>
    <property type="match status" value="1"/>
</dbReference>
<sequence>MLYVLEILTTALVCPDFPGSMILVYFFETYLDLRQYAALKLTTLPKTLVGVISQEKFEKSRAYSLDKSHFNFVHELVTILLDSAILFYGILPWFWKKSGSFVVLAGFNEENEILHTLAFLAGVMIWSQSMHIDINDFQFQIYFLKEVSWLGLVSLYSRDSLADDTVHRPS</sequence>
<dbReference type="PANTHER" id="PTHR10120">
    <property type="entry name" value="CAAX PRENYL PROTEASE 1"/>
    <property type="match status" value="1"/>
</dbReference>
<keyword evidence="1" id="KW-0472">Membrane</keyword>
<evidence type="ECO:0000256" key="1">
    <source>
        <dbReference type="SAM" id="Phobius"/>
    </source>
</evidence>
<accession>A0A6N2MF14</accession>
<protein>
    <recommendedName>
        <fullName evidence="2">CAAX prenyl protease 1 N-terminal domain-containing protein</fullName>
    </recommendedName>
</protein>
<feature type="transmembrane region" description="Helical" evidence="1">
    <location>
        <begin position="76"/>
        <end position="95"/>
    </location>
</feature>
<reference evidence="3" key="1">
    <citation type="submission" date="2019-03" db="EMBL/GenBank/DDBJ databases">
        <authorList>
            <person name="Mank J."/>
            <person name="Almeida P."/>
        </authorList>
    </citation>
    <scope>NUCLEOTIDE SEQUENCE</scope>
    <source>
        <strain evidence="3">78183</strain>
    </source>
</reference>
<organism evidence="3">
    <name type="scientific">Salix viminalis</name>
    <name type="common">Common osier</name>
    <name type="synonym">Basket willow</name>
    <dbReference type="NCBI Taxonomy" id="40686"/>
    <lineage>
        <taxon>Eukaryota</taxon>
        <taxon>Viridiplantae</taxon>
        <taxon>Streptophyta</taxon>
        <taxon>Embryophyta</taxon>
        <taxon>Tracheophyta</taxon>
        <taxon>Spermatophyta</taxon>
        <taxon>Magnoliopsida</taxon>
        <taxon>eudicotyledons</taxon>
        <taxon>Gunneridae</taxon>
        <taxon>Pentapetalae</taxon>
        <taxon>rosids</taxon>
        <taxon>fabids</taxon>
        <taxon>Malpighiales</taxon>
        <taxon>Salicaceae</taxon>
        <taxon>Saliceae</taxon>
        <taxon>Salix</taxon>
    </lineage>
</organism>
<feature type="transmembrane region" description="Helical" evidence="1">
    <location>
        <begin position="7"/>
        <end position="27"/>
    </location>
</feature>
<feature type="domain" description="CAAX prenyl protease 1 N-terminal" evidence="2">
    <location>
        <begin position="35"/>
        <end position="131"/>
    </location>
</feature>
<gene>
    <name evidence="3" type="ORF">SVIM_LOCUS364710</name>
</gene>
<proteinExistence type="predicted"/>
<evidence type="ECO:0000259" key="2">
    <source>
        <dbReference type="Pfam" id="PF16491"/>
    </source>
</evidence>
<dbReference type="EMBL" id="CAADRP010001807">
    <property type="protein sequence ID" value="VFU52817.1"/>
    <property type="molecule type" value="Genomic_DNA"/>
</dbReference>
<keyword evidence="1" id="KW-1133">Transmembrane helix</keyword>
<dbReference type="AlphaFoldDB" id="A0A6N2MF14"/>
<keyword evidence="1" id="KW-0812">Transmembrane</keyword>